<evidence type="ECO:0000256" key="1">
    <source>
        <dbReference type="ARBA" id="ARBA00004948"/>
    </source>
</evidence>
<protein>
    <recommendedName>
        <fullName evidence="2">hydroxymethylpyrimidine kinase</fullName>
        <ecNumber evidence="2">2.7.1.49</ecNumber>
    </recommendedName>
</protein>
<dbReference type="InterPro" id="IPR013749">
    <property type="entry name" value="PM/HMP-P_kinase-1"/>
</dbReference>
<dbReference type="SUPFAM" id="SSF53613">
    <property type="entry name" value="Ribokinase-like"/>
    <property type="match status" value="1"/>
</dbReference>
<dbReference type="RefSeq" id="WP_011467312.1">
    <property type="nucleotide sequence ID" value="NZ_CP123764.1"/>
</dbReference>
<comment type="pathway">
    <text evidence="1">Cofactor biosynthesis; thiamine diphosphate biosynthesis.</text>
</comment>
<keyword evidence="4" id="KW-0418">Kinase</keyword>
<keyword evidence="4" id="KW-0808">Transferase</keyword>
<dbReference type="Gene3D" id="3.40.1190.20">
    <property type="match status" value="1"/>
</dbReference>
<dbReference type="GO" id="GO:0008902">
    <property type="term" value="F:hydroxymethylpyrimidine kinase activity"/>
    <property type="evidence" value="ECO:0007669"/>
    <property type="project" value="UniProtKB-EC"/>
</dbReference>
<evidence type="ECO:0000313" key="5">
    <source>
        <dbReference type="Proteomes" id="UP001169760"/>
    </source>
</evidence>
<dbReference type="InterPro" id="IPR004399">
    <property type="entry name" value="HMP/HMP-P_kinase_dom"/>
</dbReference>
<dbReference type="PANTHER" id="PTHR20858">
    <property type="entry name" value="PHOSPHOMETHYLPYRIMIDINE KINASE"/>
    <property type="match status" value="1"/>
</dbReference>
<evidence type="ECO:0000259" key="3">
    <source>
        <dbReference type="Pfam" id="PF08543"/>
    </source>
</evidence>
<dbReference type="EC" id="2.7.1.49" evidence="2"/>
<evidence type="ECO:0000313" key="4">
    <source>
        <dbReference type="EMBL" id="MDO6423185.1"/>
    </source>
</evidence>
<dbReference type="GO" id="GO:0005829">
    <property type="term" value="C:cytosol"/>
    <property type="evidence" value="ECO:0007669"/>
    <property type="project" value="TreeGrafter"/>
</dbReference>
<dbReference type="AlphaFoldDB" id="A0AAW7X7B9"/>
<dbReference type="GO" id="GO:0009228">
    <property type="term" value="P:thiamine biosynthetic process"/>
    <property type="evidence" value="ECO:0007669"/>
    <property type="project" value="InterPro"/>
</dbReference>
<sequence length="283" mass="30619">MMQYSTSANPPVILTFSTLDPSGCGGIQADIETAISLGCHCAPVATSMCTSGFSDELDVLPVEAPLLIEQARSILENMDVKAIKIGYLGSVANAEAIHTIIRDYPDIPVIAHPALCLWQPDAPEQAGLDEAFSTLIAPFADIVNLTLHEVRTLVPQADTVDAAAHAFIAADAAGEVFISGTGKEHQQFQNSLYNERGLVRHYRWEQEPPSCHGASSTLASAVAAYLAHGSSLTQAIEQAQNFTWQAMRTSRQLGFGKRTPHRLYWADPNIDSPEEWPAENAKH</sequence>
<dbReference type="CDD" id="cd01169">
    <property type="entry name" value="HMPP_kinase"/>
    <property type="match status" value="1"/>
</dbReference>
<gene>
    <name evidence="4" type="ORF">Q4521_11930</name>
</gene>
<organism evidence="4 5">
    <name type="scientific">Saccharophagus degradans</name>
    <dbReference type="NCBI Taxonomy" id="86304"/>
    <lineage>
        <taxon>Bacteria</taxon>
        <taxon>Pseudomonadati</taxon>
        <taxon>Pseudomonadota</taxon>
        <taxon>Gammaproteobacteria</taxon>
        <taxon>Cellvibrionales</taxon>
        <taxon>Cellvibrionaceae</taxon>
        <taxon>Saccharophagus</taxon>
    </lineage>
</organism>
<reference evidence="4" key="1">
    <citation type="submission" date="2023-07" db="EMBL/GenBank/DDBJ databases">
        <title>Genome content predicts the carbon catabolic preferences of heterotrophic bacteria.</title>
        <authorList>
            <person name="Gralka M."/>
        </authorList>
    </citation>
    <scope>NUCLEOTIDE SEQUENCE</scope>
    <source>
        <strain evidence="4">I3M17_2</strain>
    </source>
</reference>
<dbReference type="Pfam" id="PF08543">
    <property type="entry name" value="Phos_pyr_kin"/>
    <property type="match status" value="1"/>
</dbReference>
<dbReference type="GeneID" id="98612511"/>
<evidence type="ECO:0000256" key="2">
    <source>
        <dbReference type="ARBA" id="ARBA00012135"/>
    </source>
</evidence>
<accession>A0AAW7X7B9</accession>
<dbReference type="Proteomes" id="UP001169760">
    <property type="component" value="Unassembled WGS sequence"/>
</dbReference>
<dbReference type="PANTHER" id="PTHR20858:SF17">
    <property type="entry name" value="HYDROXYMETHYLPYRIMIDINE_PHOSPHOMETHYLPYRIMIDINE KINASE THI20-RELATED"/>
    <property type="match status" value="1"/>
</dbReference>
<proteinExistence type="predicted"/>
<name>A0AAW7X7B9_9GAMM</name>
<dbReference type="GO" id="GO:0008972">
    <property type="term" value="F:phosphomethylpyrimidine kinase activity"/>
    <property type="evidence" value="ECO:0007669"/>
    <property type="project" value="InterPro"/>
</dbReference>
<comment type="caution">
    <text evidence="4">The sequence shown here is derived from an EMBL/GenBank/DDBJ whole genome shotgun (WGS) entry which is preliminary data.</text>
</comment>
<dbReference type="EMBL" id="JAUOPB010000008">
    <property type="protein sequence ID" value="MDO6423185.1"/>
    <property type="molecule type" value="Genomic_DNA"/>
</dbReference>
<feature type="domain" description="Pyridoxamine kinase/Phosphomethylpyrimidine kinase" evidence="3">
    <location>
        <begin position="20"/>
        <end position="257"/>
    </location>
</feature>
<dbReference type="InterPro" id="IPR029056">
    <property type="entry name" value="Ribokinase-like"/>
</dbReference>